<dbReference type="SUPFAM" id="SSF47459">
    <property type="entry name" value="HLH, helix-loop-helix DNA-binding domain"/>
    <property type="match status" value="1"/>
</dbReference>
<gene>
    <name evidence="6" type="ORF">GSMUA_279610.1</name>
</gene>
<accession>A0A804J985</accession>
<feature type="domain" description="IBH1-like N-terminal" evidence="5">
    <location>
        <begin position="26"/>
        <end position="81"/>
    </location>
</feature>
<sequence>MESKSSTTGNRDNPNRNLHGSKTMMASHFLRALFRIQQTSTSSSSAGRSRRIRRAAYASMAYSAGTRRAWSRALLRKLRSRARLRFPRRLSRAATPQRRDMDQAQVLRKLVPGGPSMDDCKLLEETADYIRFLTTQVRLMQTVMDSISS</sequence>
<proteinExistence type="inferred from homology"/>
<evidence type="ECO:0000256" key="3">
    <source>
        <dbReference type="ARBA" id="ARBA00023163"/>
    </source>
</evidence>
<evidence type="ECO:0000256" key="1">
    <source>
        <dbReference type="ARBA" id="ARBA00005510"/>
    </source>
</evidence>
<dbReference type="Proteomes" id="UP000012960">
    <property type="component" value="Unplaced"/>
</dbReference>
<evidence type="ECO:0000313" key="6">
    <source>
        <dbReference type="EMBL" id="CAG1840026.1"/>
    </source>
</evidence>
<dbReference type="InterPro" id="IPR059002">
    <property type="entry name" value="IBH1_N"/>
</dbReference>
<dbReference type="InterPro" id="IPR036638">
    <property type="entry name" value="HLH_DNA-bd_sf"/>
</dbReference>
<organism evidence="7 8">
    <name type="scientific">Musa acuminata subsp. malaccensis</name>
    <name type="common">Wild banana</name>
    <name type="synonym">Musa malaccensis</name>
    <dbReference type="NCBI Taxonomy" id="214687"/>
    <lineage>
        <taxon>Eukaryota</taxon>
        <taxon>Viridiplantae</taxon>
        <taxon>Streptophyta</taxon>
        <taxon>Embryophyta</taxon>
        <taxon>Tracheophyta</taxon>
        <taxon>Spermatophyta</taxon>
        <taxon>Magnoliopsida</taxon>
        <taxon>Liliopsida</taxon>
        <taxon>Zingiberales</taxon>
        <taxon>Musaceae</taxon>
        <taxon>Musa</taxon>
    </lineage>
</organism>
<dbReference type="GO" id="GO:0046983">
    <property type="term" value="F:protein dimerization activity"/>
    <property type="evidence" value="ECO:0007669"/>
    <property type="project" value="InterPro"/>
</dbReference>
<keyword evidence="2" id="KW-0805">Transcription regulation</keyword>
<evidence type="ECO:0000313" key="7">
    <source>
        <dbReference type="EnsemblPlants" id="Ma05_p27660.1"/>
    </source>
</evidence>
<feature type="region of interest" description="Disordered" evidence="4">
    <location>
        <begin position="1"/>
        <end position="20"/>
    </location>
</feature>
<dbReference type="FunCoup" id="A0A804J985">
    <property type="interactions" value="1461"/>
</dbReference>
<dbReference type="PANTHER" id="PTHR33124">
    <property type="entry name" value="TRANSCRIPTION FACTOR IBH1-LIKE 1"/>
    <property type="match status" value="1"/>
</dbReference>
<dbReference type="PANTHER" id="PTHR33124:SF40">
    <property type="entry name" value="TRANSCRIPTION FACTOR IBH1"/>
    <property type="match status" value="1"/>
</dbReference>
<reference evidence="6" key="1">
    <citation type="submission" date="2021-03" db="EMBL/GenBank/DDBJ databases">
        <authorList>
            <consortium name="Genoscope - CEA"/>
            <person name="William W."/>
        </authorList>
    </citation>
    <scope>NUCLEOTIDE SEQUENCE</scope>
    <source>
        <strain evidence="6">Doubled-haploid Pahang</strain>
    </source>
</reference>
<keyword evidence="8" id="KW-1185">Reference proteome</keyword>
<evidence type="ECO:0000313" key="8">
    <source>
        <dbReference type="Proteomes" id="UP000012960"/>
    </source>
</evidence>
<dbReference type="InParanoid" id="A0A804J985"/>
<evidence type="ECO:0000256" key="2">
    <source>
        <dbReference type="ARBA" id="ARBA00023015"/>
    </source>
</evidence>
<comment type="similarity">
    <text evidence="1">Belongs to the bHLH protein family.</text>
</comment>
<protein>
    <submittedName>
        <fullName evidence="6">(wild Malaysian banana) hypothetical protein</fullName>
    </submittedName>
</protein>
<dbReference type="Gramene" id="Ma05_t27660.1">
    <property type="protein sequence ID" value="Ma05_p27660.1"/>
    <property type="gene ID" value="Ma05_g27660"/>
</dbReference>
<dbReference type="GO" id="GO:0006355">
    <property type="term" value="P:regulation of DNA-templated transcription"/>
    <property type="evidence" value="ECO:0007669"/>
    <property type="project" value="InterPro"/>
</dbReference>
<evidence type="ECO:0000256" key="4">
    <source>
        <dbReference type="SAM" id="MobiDB-lite"/>
    </source>
</evidence>
<dbReference type="EMBL" id="HG996470">
    <property type="protein sequence ID" value="CAG1840026.1"/>
    <property type="molecule type" value="Genomic_DNA"/>
</dbReference>
<dbReference type="AlphaFoldDB" id="A0A804J985"/>
<dbReference type="EnsemblPlants" id="Ma05_t27660.1">
    <property type="protein sequence ID" value="Ma05_p27660.1"/>
    <property type="gene ID" value="Ma05_g27660"/>
</dbReference>
<evidence type="ECO:0000259" key="5">
    <source>
        <dbReference type="Pfam" id="PF26576"/>
    </source>
</evidence>
<dbReference type="InterPro" id="IPR044660">
    <property type="entry name" value="IBH1-like"/>
</dbReference>
<keyword evidence="3" id="KW-0804">Transcription</keyword>
<dbReference type="Pfam" id="PF26576">
    <property type="entry name" value="IBH1_N"/>
    <property type="match status" value="1"/>
</dbReference>
<reference evidence="7" key="2">
    <citation type="submission" date="2021-05" db="UniProtKB">
        <authorList>
            <consortium name="EnsemblPlants"/>
        </authorList>
    </citation>
    <scope>IDENTIFICATION</scope>
    <source>
        <strain evidence="7">subsp. malaccensis</strain>
    </source>
</reference>
<name>A0A804J985_MUSAM</name>
<dbReference type="OMA" id="KHMLAFH"/>